<feature type="compositionally biased region" description="Polar residues" evidence="5">
    <location>
        <begin position="272"/>
        <end position="287"/>
    </location>
</feature>
<dbReference type="GO" id="GO:0003729">
    <property type="term" value="F:mRNA binding"/>
    <property type="evidence" value="ECO:0007669"/>
    <property type="project" value="TreeGrafter"/>
</dbReference>
<dbReference type="GO" id="GO:0005737">
    <property type="term" value="C:cytoplasm"/>
    <property type="evidence" value="ECO:0007669"/>
    <property type="project" value="TreeGrafter"/>
</dbReference>
<feature type="compositionally biased region" description="Basic and acidic residues" evidence="5">
    <location>
        <begin position="288"/>
        <end position="306"/>
    </location>
</feature>
<accession>A0A7J7KFJ5</accession>
<dbReference type="EMBL" id="VXIV02000571">
    <property type="protein sequence ID" value="KAF6037429.1"/>
    <property type="molecule type" value="Genomic_DNA"/>
</dbReference>
<dbReference type="Proteomes" id="UP000593567">
    <property type="component" value="Unassembled WGS sequence"/>
</dbReference>
<proteinExistence type="inferred from homology"/>
<name>A0A7J7KFJ5_BUGNE</name>
<feature type="compositionally biased region" description="Basic and acidic residues" evidence="5">
    <location>
        <begin position="203"/>
        <end position="238"/>
    </location>
</feature>
<dbReference type="InterPro" id="IPR005120">
    <property type="entry name" value="UPF3_dom"/>
</dbReference>
<dbReference type="InterPro" id="IPR039722">
    <property type="entry name" value="Upf3"/>
</dbReference>
<evidence type="ECO:0000256" key="1">
    <source>
        <dbReference type="ARBA" id="ARBA00004123"/>
    </source>
</evidence>
<evidence type="ECO:0000313" key="8">
    <source>
        <dbReference type="Proteomes" id="UP000593567"/>
    </source>
</evidence>
<dbReference type="Gene3D" id="3.30.70.330">
    <property type="match status" value="1"/>
</dbReference>
<dbReference type="SUPFAM" id="SSF54928">
    <property type="entry name" value="RNA-binding domain, RBD"/>
    <property type="match status" value="1"/>
</dbReference>
<comment type="caution">
    <text evidence="7">The sequence shown here is derived from an EMBL/GenBank/DDBJ whole genome shotgun (WGS) entry which is preliminary data.</text>
</comment>
<evidence type="ECO:0000256" key="3">
    <source>
        <dbReference type="ARBA" id="ARBA00023161"/>
    </source>
</evidence>
<dbReference type="Pfam" id="PF03467">
    <property type="entry name" value="Smg4_UPF3"/>
    <property type="match status" value="1"/>
</dbReference>
<feature type="domain" description="UPF3" evidence="6">
    <location>
        <begin position="24"/>
        <end position="180"/>
    </location>
</feature>
<evidence type="ECO:0000256" key="2">
    <source>
        <dbReference type="ARBA" id="ARBA00005991"/>
    </source>
</evidence>
<dbReference type="GO" id="GO:0000184">
    <property type="term" value="P:nuclear-transcribed mRNA catabolic process, nonsense-mediated decay"/>
    <property type="evidence" value="ECO:0007669"/>
    <property type="project" value="UniProtKB-KW"/>
</dbReference>
<organism evidence="7 8">
    <name type="scientific">Bugula neritina</name>
    <name type="common">Brown bryozoan</name>
    <name type="synonym">Sertularia neritina</name>
    <dbReference type="NCBI Taxonomy" id="10212"/>
    <lineage>
        <taxon>Eukaryota</taxon>
        <taxon>Metazoa</taxon>
        <taxon>Spiralia</taxon>
        <taxon>Lophotrochozoa</taxon>
        <taxon>Bryozoa</taxon>
        <taxon>Gymnolaemata</taxon>
        <taxon>Cheilostomatida</taxon>
        <taxon>Flustrina</taxon>
        <taxon>Buguloidea</taxon>
        <taxon>Bugulidae</taxon>
        <taxon>Bugula</taxon>
    </lineage>
</organism>
<dbReference type="AlphaFoldDB" id="A0A7J7KFJ5"/>
<keyword evidence="4" id="KW-0539">Nucleus</keyword>
<feature type="region of interest" description="Disordered" evidence="5">
    <location>
        <begin position="203"/>
        <end position="521"/>
    </location>
</feature>
<keyword evidence="3" id="KW-0866">Nonsense-mediated mRNA decay</keyword>
<gene>
    <name evidence="7" type="ORF">EB796_004251</name>
</gene>
<feature type="compositionally biased region" description="Low complexity" evidence="5">
    <location>
        <begin position="328"/>
        <end position="345"/>
    </location>
</feature>
<dbReference type="GO" id="GO:0045727">
    <property type="term" value="P:positive regulation of translation"/>
    <property type="evidence" value="ECO:0007669"/>
    <property type="project" value="TreeGrafter"/>
</dbReference>
<evidence type="ECO:0000256" key="4">
    <source>
        <dbReference type="ARBA" id="ARBA00023242"/>
    </source>
</evidence>
<reference evidence="7" key="1">
    <citation type="submission" date="2020-06" db="EMBL/GenBank/DDBJ databases">
        <title>Draft genome of Bugula neritina, a colonial animal packing powerful symbionts and potential medicines.</title>
        <authorList>
            <person name="Rayko M."/>
        </authorList>
    </citation>
    <scope>NUCLEOTIDE SEQUENCE [LARGE SCALE GENOMIC DNA]</scope>
    <source>
        <strain evidence="7">Kwan_BN1</strain>
    </source>
</reference>
<evidence type="ECO:0000259" key="6">
    <source>
        <dbReference type="Pfam" id="PF03467"/>
    </source>
</evidence>
<dbReference type="PANTHER" id="PTHR13112:SF0">
    <property type="entry name" value="FI21285P1"/>
    <property type="match status" value="1"/>
</dbReference>
<comment type="similarity">
    <text evidence="2">Belongs to the RENT3 family.</text>
</comment>
<dbReference type="InterPro" id="IPR035979">
    <property type="entry name" value="RBD_domain_sf"/>
</dbReference>
<dbReference type="InterPro" id="IPR012677">
    <property type="entry name" value="Nucleotide-bd_a/b_plait_sf"/>
</dbReference>
<feature type="compositionally biased region" description="Basic and acidic residues" evidence="5">
    <location>
        <begin position="466"/>
        <end position="492"/>
    </location>
</feature>
<dbReference type="GO" id="GO:0005730">
    <property type="term" value="C:nucleolus"/>
    <property type="evidence" value="ECO:0007669"/>
    <property type="project" value="TreeGrafter"/>
</dbReference>
<protein>
    <recommendedName>
        <fullName evidence="6">UPF3 domain-containing protein</fullName>
    </recommendedName>
</protein>
<dbReference type="OrthoDB" id="18087at2759"/>
<feature type="compositionally biased region" description="Polar residues" evidence="5">
    <location>
        <begin position="385"/>
        <end position="396"/>
    </location>
</feature>
<evidence type="ECO:0000313" key="7">
    <source>
        <dbReference type="EMBL" id="KAF6037429.1"/>
    </source>
</evidence>
<sequence>MKTVAISEKSKSTLETKTKEIIPTKIVIRNLPPTFTADLFIEEVSPLAEHNYFNFVPADKSLGQFAFSKAFINFKNPDDLFLFRERFDNYVFVDTRGNEYPAVVEFAPYQKIPLKARKLDHRENTLDEDADYKKFLEQLENPEPLPSFTIKEVLEEVDSKAKERLAAQHNETPLLAFINKFKIEKRRAQEKLKEERRLKELERKRMKEEDRRLKRERDRKEMLERKQAGDSGKSKDAITVKTLSSSSVDRRDDSKRTSAGKGEKSTAHGYKSSGSKAELKSSTASKSLNDKPRSAAVSQKRDDDGIIVRTLPSSKSKSSKLSSEKTRPSSSKTQPSSKSTSKPTSGASAKPSEMVHKDVAPQKVLAGKQQSAGQENDKQTDKSSRYSASKTTLTSTRSKDSTTRVVAKQTEKDVESADGVADKPVSVKLKARAKSQDDSESTNTSASEKNGERRYATDDSSAASDIRSDNSEAQRDRVRPLRNTRYKDRPERAIYNPGAKAAERRQKQQTGGPEKTNDKVE</sequence>
<evidence type="ECO:0000256" key="5">
    <source>
        <dbReference type="SAM" id="MobiDB-lite"/>
    </source>
</evidence>
<keyword evidence="8" id="KW-1185">Reference proteome</keyword>
<comment type="subcellular location">
    <subcellularLocation>
        <location evidence="1">Nucleus</location>
    </subcellularLocation>
</comment>
<feature type="compositionally biased region" description="Basic and acidic residues" evidence="5">
    <location>
        <begin position="248"/>
        <end position="266"/>
    </location>
</feature>
<feature type="compositionally biased region" description="Basic and acidic residues" evidence="5">
    <location>
        <begin position="375"/>
        <end position="384"/>
    </location>
</feature>
<dbReference type="PANTHER" id="PTHR13112">
    <property type="entry name" value="UPF3 REGULATOR OF NONSENSE TRANSCRIPTS-LIKE PROTEIN"/>
    <property type="match status" value="1"/>
</dbReference>